<comment type="caution">
    <text evidence="1">The sequence shown here is derived from an EMBL/GenBank/DDBJ whole genome shotgun (WGS) entry which is preliminary data.</text>
</comment>
<sequence length="368" mass="42180">MKMEYWIQNADHNLWRIVHAQGNSPKMEFEKIAKDIQLYHPPDSLMSMLLYKGRIMQLRAMVWWEWKKSNEDEETMLKQYQYESFQCMSRPDNDDINLKFLRALPSSWSQVALALKTRGGLESMSFYDLYNKLRSRELDVTEVKTERTKSLSYEEISKLDMSDQSGKKTRLGFSPKGDAMHSPSITGTYMPIPYKSDIEETQISDSETYASSVIQASRPTKDFPPAEFSASVTAGGDSCISFVHAVLDNCFYIVAGLVYIVSAGICDATGSTLIYLQSDQRDRQVKLLIKSYSMTNLAAEKIWFDVRVYEEDEDVICLYCCDSKPGLKYNDNINGLATDQRQSSDDLSVANRMRRRRPQVSDRLATDL</sequence>
<dbReference type="Proteomes" id="UP001151760">
    <property type="component" value="Unassembled WGS sequence"/>
</dbReference>
<evidence type="ECO:0000313" key="2">
    <source>
        <dbReference type="Proteomes" id="UP001151760"/>
    </source>
</evidence>
<keyword evidence="2" id="KW-1185">Reference proteome</keyword>
<evidence type="ECO:0000313" key="1">
    <source>
        <dbReference type="EMBL" id="GJT06149.1"/>
    </source>
</evidence>
<gene>
    <name evidence="1" type="ORF">Tco_0840611</name>
</gene>
<organism evidence="1 2">
    <name type="scientific">Tanacetum coccineum</name>
    <dbReference type="NCBI Taxonomy" id="301880"/>
    <lineage>
        <taxon>Eukaryota</taxon>
        <taxon>Viridiplantae</taxon>
        <taxon>Streptophyta</taxon>
        <taxon>Embryophyta</taxon>
        <taxon>Tracheophyta</taxon>
        <taxon>Spermatophyta</taxon>
        <taxon>Magnoliopsida</taxon>
        <taxon>eudicotyledons</taxon>
        <taxon>Gunneridae</taxon>
        <taxon>Pentapetalae</taxon>
        <taxon>asterids</taxon>
        <taxon>campanulids</taxon>
        <taxon>Asterales</taxon>
        <taxon>Asteraceae</taxon>
        <taxon>Asteroideae</taxon>
        <taxon>Anthemideae</taxon>
        <taxon>Anthemidinae</taxon>
        <taxon>Tanacetum</taxon>
    </lineage>
</organism>
<reference evidence="1" key="2">
    <citation type="submission" date="2022-01" db="EMBL/GenBank/DDBJ databases">
        <authorList>
            <person name="Yamashiro T."/>
            <person name="Shiraishi A."/>
            <person name="Satake H."/>
            <person name="Nakayama K."/>
        </authorList>
    </citation>
    <scope>NUCLEOTIDE SEQUENCE</scope>
</reference>
<name>A0ABQ5AYF3_9ASTR</name>
<protein>
    <submittedName>
        <fullName evidence="1">Uncharacterized protein</fullName>
    </submittedName>
</protein>
<accession>A0ABQ5AYF3</accession>
<proteinExistence type="predicted"/>
<dbReference type="EMBL" id="BQNB010012644">
    <property type="protein sequence ID" value="GJT06149.1"/>
    <property type="molecule type" value="Genomic_DNA"/>
</dbReference>
<reference evidence="1" key="1">
    <citation type="journal article" date="2022" name="Int. J. Mol. Sci.">
        <title>Draft Genome of Tanacetum Coccineum: Genomic Comparison of Closely Related Tanacetum-Family Plants.</title>
        <authorList>
            <person name="Yamashiro T."/>
            <person name="Shiraishi A."/>
            <person name="Nakayama K."/>
            <person name="Satake H."/>
        </authorList>
    </citation>
    <scope>NUCLEOTIDE SEQUENCE</scope>
</reference>